<protein>
    <submittedName>
        <fullName evidence="1">Uncharacterized protein</fullName>
    </submittedName>
</protein>
<dbReference type="Proteomes" id="UP000734854">
    <property type="component" value="Unassembled WGS sequence"/>
</dbReference>
<name>A0A8J5FDB5_ZINOF</name>
<reference evidence="1 2" key="1">
    <citation type="submission" date="2020-08" db="EMBL/GenBank/DDBJ databases">
        <title>Plant Genome Project.</title>
        <authorList>
            <person name="Zhang R.-G."/>
        </authorList>
    </citation>
    <scope>NUCLEOTIDE SEQUENCE [LARGE SCALE GENOMIC DNA]</scope>
    <source>
        <tissue evidence="1">Rhizome</tissue>
    </source>
</reference>
<proteinExistence type="predicted"/>
<gene>
    <name evidence="1" type="ORF">ZIOFF_053340</name>
</gene>
<dbReference type="AlphaFoldDB" id="A0A8J5FDB5"/>
<organism evidence="1 2">
    <name type="scientific">Zingiber officinale</name>
    <name type="common">Ginger</name>
    <name type="synonym">Amomum zingiber</name>
    <dbReference type="NCBI Taxonomy" id="94328"/>
    <lineage>
        <taxon>Eukaryota</taxon>
        <taxon>Viridiplantae</taxon>
        <taxon>Streptophyta</taxon>
        <taxon>Embryophyta</taxon>
        <taxon>Tracheophyta</taxon>
        <taxon>Spermatophyta</taxon>
        <taxon>Magnoliopsida</taxon>
        <taxon>Liliopsida</taxon>
        <taxon>Zingiberales</taxon>
        <taxon>Zingiberaceae</taxon>
        <taxon>Zingiber</taxon>
    </lineage>
</organism>
<comment type="caution">
    <text evidence="1">The sequence shown here is derived from an EMBL/GenBank/DDBJ whole genome shotgun (WGS) entry which is preliminary data.</text>
</comment>
<keyword evidence="2" id="KW-1185">Reference proteome</keyword>
<evidence type="ECO:0000313" key="1">
    <source>
        <dbReference type="EMBL" id="KAG6484815.1"/>
    </source>
</evidence>
<evidence type="ECO:0000313" key="2">
    <source>
        <dbReference type="Proteomes" id="UP000734854"/>
    </source>
</evidence>
<sequence>MKGDGFVVPEVHSLRRIGLASSSGLYLEVVGQIVTRVPAQLWLIFSIRYSFLPLELDYRLKNHLLFSRNLNRVCPKQVWLLRTMSVDESGKVVNFDYNKRDGNAFVQAQLNRESTNQDPSNFSQMTKATDSYRRREARRIEEEETKQESEGQFELKGCGQNIELWASFIQGGSICKLATSSKRERKQEEKELSTASFCGLGALI</sequence>
<accession>A0A8J5FDB5</accession>
<dbReference type="EMBL" id="JACMSC010000015">
    <property type="protein sequence ID" value="KAG6484815.1"/>
    <property type="molecule type" value="Genomic_DNA"/>
</dbReference>